<protein>
    <recommendedName>
        <fullName evidence="4">Sporulation stage II protein D amidase enhancer LytB N-terminal domain-containing protein</fullName>
    </recommendedName>
</protein>
<dbReference type="Pfam" id="PF08486">
    <property type="entry name" value="SpoIID"/>
    <property type="match status" value="1"/>
</dbReference>
<proteinExistence type="predicted"/>
<dbReference type="NCBIfam" id="TIGR02669">
    <property type="entry name" value="SpoIID_LytB"/>
    <property type="match status" value="1"/>
</dbReference>
<dbReference type="InterPro" id="IPR013693">
    <property type="entry name" value="SpoIID/LytB_N"/>
</dbReference>
<feature type="chain" id="PRO_5009529267" description="Sporulation stage II protein D amidase enhancer LytB N-terminal domain-containing protein" evidence="3">
    <location>
        <begin position="25"/>
        <end position="572"/>
    </location>
</feature>
<sequence>MRKIFIFIMSIIMIFSAGSSAVIADELDDIGRELGQLSKALEDSQKATKPLEEDLNKLRQRLSNIQSQITLIGQDIARKEKQIALAERDLMKQKELIDNRINAHYKNIKKTQTTMLDLLVTTNLSESLQNFFYQKKAADNDKQTILKTVLYIKNIDDAKEKLANEKGRLAVAKKTADEQSAFLSQEVGKAKAFQADINKKIAELSTRQQQLIAQKFGSLNLPQSLGAGPLYCTDDRNRNPGFSPAFAFFTFGIPHRVGMSQYGALGRAKAGQNAETILNAYFANIEIKKDYDQGIQISVDGYGTYSIEDYVKRIYEIPASWPLEALKAQAIAARSYALAYTNNGSKSICATQSCQVFKQDEKGGAWNQAVDETKGWVMIQGGQPISAWFASTAGGYTFQNNDVWGGSHRTWTKRFQDNSGPYNSFQDVINNAYDKESPCMYSAQGWRAEYDKSAWLKSEEVADIANIIMLAQKDSSTQNHLSQVDKANPDGTDTWDKEKVKSELKSRGGSPLNSVSDISVSADFGVGRTTSVTVSGDGGSATFDANTWKDYFNLRAPANIQIVGPLFNVERK</sequence>
<evidence type="ECO:0000313" key="5">
    <source>
        <dbReference type="EMBL" id="OGK29476.1"/>
    </source>
</evidence>
<evidence type="ECO:0000256" key="2">
    <source>
        <dbReference type="SAM" id="MobiDB-lite"/>
    </source>
</evidence>
<keyword evidence="3" id="KW-0732">Signal</keyword>
<evidence type="ECO:0000313" key="6">
    <source>
        <dbReference type="Proteomes" id="UP000177027"/>
    </source>
</evidence>
<dbReference type="GO" id="GO:0030435">
    <property type="term" value="P:sporulation resulting in formation of a cellular spore"/>
    <property type="evidence" value="ECO:0007669"/>
    <property type="project" value="InterPro"/>
</dbReference>
<feature type="domain" description="Sporulation stage II protein D amidase enhancer LytB N-terminal" evidence="4">
    <location>
        <begin position="305"/>
        <end position="378"/>
    </location>
</feature>
<evidence type="ECO:0000259" key="4">
    <source>
        <dbReference type="Pfam" id="PF08486"/>
    </source>
</evidence>
<dbReference type="Proteomes" id="UP000177027">
    <property type="component" value="Unassembled WGS sequence"/>
</dbReference>
<dbReference type="AlphaFoldDB" id="A0A1F7HEX0"/>
<feature type="region of interest" description="Disordered" evidence="2">
    <location>
        <begin position="478"/>
        <end position="497"/>
    </location>
</feature>
<reference evidence="5 6" key="1">
    <citation type="journal article" date="2016" name="Nat. Commun.">
        <title>Thousands of microbial genomes shed light on interconnected biogeochemical processes in an aquifer system.</title>
        <authorList>
            <person name="Anantharaman K."/>
            <person name="Brown C.T."/>
            <person name="Hug L.A."/>
            <person name="Sharon I."/>
            <person name="Castelle C.J."/>
            <person name="Probst A.J."/>
            <person name="Thomas B.C."/>
            <person name="Singh A."/>
            <person name="Wilkins M.J."/>
            <person name="Karaoz U."/>
            <person name="Brodie E.L."/>
            <person name="Williams K.H."/>
            <person name="Hubbard S.S."/>
            <person name="Banfield J.F."/>
        </authorList>
    </citation>
    <scope>NUCLEOTIDE SEQUENCE [LARGE SCALE GENOMIC DNA]</scope>
</reference>
<comment type="caution">
    <text evidence="5">The sequence shown here is derived from an EMBL/GenBank/DDBJ whole genome shotgun (WGS) entry which is preliminary data.</text>
</comment>
<keyword evidence="1" id="KW-0175">Coiled coil</keyword>
<organism evidence="5 6">
    <name type="scientific">Candidatus Roizmanbacteria bacterium RIFCSPHIGHO2_02_FULL_40_9</name>
    <dbReference type="NCBI Taxonomy" id="1802042"/>
    <lineage>
        <taxon>Bacteria</taxon>
        <taxon>Candidatus Roizmaniibacteriota</taxon>
    </lineage>
</organism>
<dbReference type="InterPro" id="IPR013486">
    <property type="entry name" value="SpoIID/LytB"/>
</dbReference>
<gene>
    <name evidence="5" type="ORF">A3D06_00010</name>
</gene>
<evidence type="ECO:0000256" key="1">
    <source>
        <dbReference type="SAM" id="Coils"/>
    </source>
</evidence>
<evidence type="ECO:0000256" key="3">
    <source>
        <dbReference type="SAM" id="SignalP"/>
    </source>
</evidence>
<dbReference type="EMBL" id="MFZS01000001">
    <property type="protein sequence ID" value="OGK29476.1"/>
    <property type="molecule type" value="Genomic_DNA"/>
</dbReference>
<feature type="signal peptide" evidence="3">
    <location>
        <begin position="1"/>
        <end position="24"/>
    </location>
</feature>
<name>A0A1F7HEX0_9BACT</name>
<feature type="coiled-coil region" evidence="1">
    <location>
        <begin position="41"/>
        <end position="96"/>
    </location>
</feature>
<dbReference type="Gene3D" id="6.10.250.3150">
    <property type="match status" value="1"/>
</dbReference>
<accession>A0A1F7HEX0</accession>